<feature type="transmembrane region" description="Helical" evidence="1">
    <location>
        <begin position="47"/>
        <end position="68"/>
    </location>
</feature>
<gene>
    <name evidence="2" type="ORF">NEF87_001043</name>
</gene>
<keyword evidence="1" id="KW-0812">Transmembrane</keyword>
<dbReference type="Proteomes" id="UP001208689">
    <property type="component" value="Chromosome"/>
</dbReference>
<evidence type="ECO:0000256" key="1">
    <source>
        <dbReference type="SAM" id="Phobius"/>
    </source>
</evidence>
<proteinExistence type="predicted"/>
<feature type="transmembrane region" description="Helical" evidence="1">
    <location>
        <begin position="164"/>
        <end position="182"/>
    </location>
</feature>
<evidence type="ECO:0000313" key="3">
    <source>
        <dbReference type="Proteomes" id="UP001208689"/>
    </source>
</evidence>
<feature type="transmembrane region" description="Helical" evidence="1">
    <location>
        <begin position="21"/>
        <end position="41"/>
    </location>
</feature>
<accession>A0ABY6HMM6</accession>
<evidence type="ECO:0000313" key="2">
    <source>
        <dbReference type="EMBL" id="UYP44758.1"/>
    </source>
</evidence>
<organism evidence="2 3">
    <name type="scientific">Candidatus Lokiarchaeum ossiferum</name>
    <dbReference type="NCBI Taxonomy" id="2951803"/>
    <lineage>
        <taxon>Archaea</taxon>
        <taxon>Promethearchaeati</taxon>
        <taxon>Promethearchaeota</taxon>
        <taxon>Promethearchaeia</taxon>
        <taxon>Promethearchaeales</taxon>
        <taxon>Promethearchaeaceae</taxon>
        <taxon>Candidatus Lokiarchaeum</taxon>
    </lineage>
</organism>
<dbReference type="EMBL" id="CP104013">
    <property type="protein sequence ID" value="UYP44758.1"/>
    <property type="molecule type" value="Genomic_DNA"/>
</dbReference>
<feature type="transmembrane region" description="Helical" evidence="1">
    <location>
        <begin position="80"/>
        <end position="104"/>
    </location>
</feature>
<protein>
    <submittedName>
        <fullName evidence="2">Uncharacterized protein</fullName>
    </submittedName>
</protein>
<sequence>MKKDEVPPNEILILSSGRGSIIHYVFRCLIILELIFPTILLYYDMPWFAVLGAISAILFLAFFLLAPLMNKRILTKSRMISLVISGVFIFETLGHLLVMFFVLFLHGGSSMVGINIAKFSFACLLIPSMLCNILDVKEDFSGVRLQNLMSIEDEKIAHIKKVKIIGVITGFLSFISPLLFLFRKY</sequence>
<reference evidence="2" key="1">
    <citation type="submission" date="2022-09" db="EMBL/GenBank/DDBJ databases">
        <title>Actin cytoskeleton and complex cell architecture in an #Asgard archaeon.</title>
        <authorList>
            <person name="Ponce Toledo R.I."/>
            <person name="Schleper C."/>
            <person name="Rodrigues Oliveira T."/>
            <person name="Wollweber F."/>
            <person name="Xu J."/>
            <person name="Rittmann S."/>
            <person name="Klingl A."/>
            <person name="Pilhofer M."/>
        </authorList>
    </citation>
    <scope>NUCLEOTIDE SEQUENCE</scope>
    <source>
        <strain evidence="2">B-35</strain>
    </source>
</reference>
<feature type="transmembrane region" description="Helical" evidence="1">
    <location>
        <begin position="116"/>
        <end position="134"/>
    </location>
</feature>
<keyword evidence="1" id="KW-0472">Membrane</keyword>
<keyword evidence="1" id="KW-1133">Transmembrane helix</keyword>
<keyword evidence="3" id="KW-1185">Reference proteome</keyword>
<name>A0ABY6HMM6_9ARCH</name>